<dbReference type="EMBL" id="FOWC01000013">
    <property type="protein sequence ID" value="SFQ48940.1"/>
    <property type="molecule type" value="Genomic_DNA"/>
</dbReference>
<sequence length="238" mass="26471">MPPSRCVSLAAIRLLTLTAWVERLRRPVLLDPRMRARLQQAHAAAERPVVLVEMPLQVRDLFEDGLGVFVGLHRTAVDRAQRTPGRGDEREDHVQRGHRSDRASQRGRERAGEPDLLVRGRGRTPRQARQSRHAAAVHPIRPDSAAAPAFQHVFVCSADPRRATVEPLSLLAGFRAPVSRRGSGRDARHPCSTVHRGLSAAGRAANRTAIRKGNRCPGRLVHRWRKRGLPAASTPRER</sequence>
<protein>
    <submittedName>
        <fullName evidence="2">Uncharacterized protein</fullName>
    </submittedName>
</protein>
<evidence type="ECO:0000313" key="2">
    <source>
        <dbReference type="EMBL" id="SFQ48940.1"/>
    </source>
</evidence>
<proteinExistence type="predicted"/>
<feature type="compositionally biased region" description="Basic and acidic residues" evidence="1">
    <location>
        <begin position="80"/>
        <end position="118"/>
    </location>
</feature>
<feature type="compositionally biased region" description="Basic residues" evidence="1">
    <location>
        <begin position="120"/>
        <end position="132"/>
    </location>
</feature>
<reference evidence="2 3" key="1">
    <citation type="submission" date="2016-10" db="EMBL/GenBank/DDBJ databases">
        <authorList>
            <person name="de Groot N.N."/>
        </authorList>
    </citation>
    <scope>NUCLEOTIDE SEQUENCE [LARGE SCALE GENOMIC DNA]</scope>
    <source>
        <strain evidence="2 3">DSM 44637</strain>
    </source>
</reference>
<dbReference type="Proteomes" id="UP000199137">
    <property type="component" value="Unassembled WGS sequence"/>
</dbReference>
<accession>A0A1I5YXU1</accession>
<evidence type="ECO:0000313" key="3">
    <source>
        <dbReference type="Proteomes" id="UP000199137"/>
    </source>
</evidence>
<name>A0A1I5YXU1_9PSEU</name>
<dbReference type="AlphaFoldDB" id="A0A1I5YXU1"/>
<evidence type="ECO:0000256" key="1">
    <source>
        <dbReference type="SAM" id="MobiDB-lite"/>
    </source>
</evidence>
<organism evidence="2 3">
    <name type="scientific">Amycolatopsis rubida</name>
    <dbReference type="NCBI Taxonomy" id="112413"/>
    <lineage>
        <taxon>Bacteria</taxon>
        <taxon>Bacillati</taxon>
        <taxon>Actinomycetota</taxon>
        <taxon>Actinomycetes</taxon>
        <taxon>Pseudonocardiales</taxon>
        <taxon>Pseudonocardiaceae</taxon>
        <taxon>Amycolatopsis</taxon>
    </lineage>
</organism>
<feature type="region of interest" description="Disordered" evidence="1">
    <location>
        <begin position="80"/>
        <end position="140"/>
    </location>
</feature>
<dbReference type="STRING" id="112413.SAMN05421854_113103"/>
<gene>
    <name evidence="2" type="ORF">SAMN05421854_113103</name>
</gene>